<evidence type="ECO:0008006" key="3">
    <source>
        <dbReference type="Google" id="ProtNLM"/>
    </source>
</evidence>
<gene>
    <name evidence="1" type="ORF">PL8927_790115</name>
</gene>
<evidence type="ECO:0000313" key="1">
    <source>
        <dbReference type="EMBL" id="VXD24015.1"/>
    </source>
</evidence>
<accession>A0A7Z9BZ23</accession>
<proteinExistence type="predicted"/>
<protein>
    <recommendedName>
        <fullName evidence="3">Prevent-host-death family protein</fullName>
    </recommendedName>
</protein>
<name>A0A7Z9BZ23_9CYAN</name>
<dbReference type="EMBL" id="CZCU02000156">
    <property type="protein sequence ID" value="VXD24015.1"/>
    <property type="molecule type" value="Genomic_DNA"/>
</dbReference>
<organism evidence="1 2">
    <name type="scientific">Planktothrix serta PCC 8927</name>
    <dbReference type="NCBI Taxonomy" id="671068"/>
    <lineage>
        <taxon>Bacteria</taxon>
        <taxon>Bacillati</taxon>
        <taxon>Cyanobacteriota</taxon>
        <taxon>Cyanophyceae</taxon>
        <taxon>Oscillatoriophycideae</taxon>
        <taxon>Oscillatoriales</taxon>
        <taxon>Microcoleaceae</taxon>
        <taxon>Planktothrix</taxon>
    </lineage>
</organism>
<comment type="caution">
    <text evidence="1">The sequence shown here is derived from an EMBL/GenBank/DDBJ whole genome shotgun (WGS) entry which is preliminary data.</text>
</comment>
<dbReference type="AlphaFoldDB" id="A0A7Z9BZ23"/>
<sequence length="65" mass="7654">MIQLHPEFINKNGQEFVILPSEEFLKIQELLEDLQDLQDLRIAQQEEQESPTFSLDEVKQILNLS</sequence>
<dbReference type="RefSeq" id="WP_083625773.1">
    <property type="nucleotide sequence ID" value="NZ_LR734880.1"/>
</dbReference>
<evidence type="ECO:0000313" key="2">
    <source>
        <dbReference type="Proteomes" id="UP000184550"/>
    </source>
</evidence>
<reference evidence="1" key="1">
    <citation type="submission" date="2019-10" db="EMBL/GenBank/DDBJ databases">
        <authorList>
            <consortium name="Genoscope - CEA"/>
            <person name="William W."/>
        </authorList>
    </citation>
    <scope>NUCLEOTIDE SEQUENCE [LARGE SCALE GENOMIC DNA]</scope>
    <source>
        <strain evidence="1">BBR_PRJEB10992</strain>
    </source>
</reference>
<keyword evidence="2" id="KW-1185">Reference proteome</keyword>
<dbReference type="Proteomes" id="UP000184550">
    <property type="component" value="Unassembled WGS sequence"/>
</dbReference>